<evidence type="ECO:0000313" key="1">
    <source>
        <dbReference type="EMBL" id="MBF4436563.1"/>
    </source>
</evidence>
<dbReference type="AlphaFoldDB" id="A0AAW4BLJ6"/>
<gene>
    <name evidence="1" type="ORF">ERJ77_19105</name>
</gene>
<comment type="caution">
    <text evidence="1">The sequence shown here is derived from an EMBL/GenBank/DDBJ whole genome shotgun (WGS) entry which is preliminary data.</text>
</comment>
<accession>A0AAW4BLJ6</accession>
<reference evidence="1" key="1">
    <citation type="journal article" date="2021" name="PeerJ">
        <title>Analysis of 44 Vibrio anguillarum genomes reveals high genetic diversity.</title>
        <authorList>
            <person name="Hansen M.J."/>
            <person name="Dalsgaard I."/>
        </authorList>
    </citation>
    <scope>NUCLEOTIDE SEQUENCE</scope>
    <source>
        <strain evidence="1">850617-1/1</strain>
    </source>
</reference>
<feature type="non-terminal residue" evidence="1">
    <location>
        <position position="1"/>
    </location>
</feature>
<name>A0AAW4BLJ6_VIBAN</name>
<evidence type="ECO:0000313" key="2">
    <source>
        <dbReference type="Proteomes" id="UP000786185"/>
    </source>
</evidence>
<dbReference type="Proteomes" id="UP000786185">
    <property type="component" value="Unassembled WGS sequence"/>
</dbReference>
<protein>
    <submittedName>
        <fullName evidence="1">Nitrate reductase</fullName>
    </submittedName>
</protein>
<organism evidence="1 2">
    <name type="scientific">Vibrio anguillarum</name>
    <name type="common">Listonella anguillarum</name>
    <dbReference type="NCBI Taxonomy" id="55601"/>
    <lineage>
        <taxon>Bacteria</taxon>
        <taxon>Pseudomonadati</taxon>
        <taxon>Pseudomonadota</taxon>
        <taxon>Gammaproteobacteria</taxon>
        <taxon>Vibrionales</taxon>
        <taxon>Vibrionaceae</taxon>
        <taxon>Vibrio</taxon>
    </lineage>
</organism>
<dbReference type="EMBL" id="SCLC01000211">
    <property type="protein sequence ID" value="MBF4436563.1"/>
    <property type="molecule type" value="Genomic_DNA"/>
</dbReference>
<sequence length="32" mass="3440">FTVCFLSSAVRCQPLSRALYASGCFSVVLSLN</sequence>
<proteinExistence type="predicted"/>